<reference evidence="4 5" key="1">
    <citation type="submission" date="2016-08" db="EMBL/GenBank/DDBJ databases">
        <authorList>
            <consortium name="Lentinula edodes genome sequencing consortium"/>
            <person name="Sakamoto Y."/>
            <person name="Nakade K."/>
            <person name="Sato S."/>
            <person name="Yoshida Y."/>
            <person name="Miyazaki K."/>
            <person name="Natsume S."/>
            <person name="Konno N."/>
        </authorList>
    </citation>
    <scope>NUCLEOTIDE SEQUENCE [LARGE SCALE GENOMIC DNA]</scope>
    <source>
        <strain evidence="4 5">NBRC 111202</strain>
    </source>
</reference>
<accession>A0A1Q3EJN4</accession>
<sequence>MLSRQSSSTFCTHATFRSRPVTLMDVDVKLDASTEIYIPRNEYDFVSFRRLSHHHHIIRSYIDALEMADSEFHVQLQYGPMLIGVFLNMILYGVLLNQACASMTYPLDTIWVRLFVAYLFILETANTAIDMAMMYQPLIAEYGTQKAVMNFPTLFLLEPILIVLISTPIQIYFAWRIRKITQTYWIPGVVVMLALASSAGGFITGVKIAKLKLFADKPELHWSALLWFLTACVADLLITGTLVWNLAQRKTGFAITDSVVDKIIRMTVQTGMITSICAIGDVAFFMALPHTGLNFLWDLTLAKLYTNCLMSTLNARAGLLRPSQNSSSGVQRNALDRSTHRGSRFRPMDRFAEHPRTIMTSPHVYELDNTRTFDSTRSGGKTPFSLQQDVELGITVTKVIETTED</sequence>
<keyword evidence="5" id="KW-1185">Reference proteome</keyword>
<feature type="transmembrane region" description="Helical" evidence="2">
    <location>
        <begin position="155"/>
        <end position="175"/>
    </location>
</feature>
<feature type="transmembrane region" description="Helical" evidence="2">
    <location>
        <begin position="184"/>
        <end position="204"/>
    </location>
</feature>
<evidence type="ECO:0000256" key="1">
    <source>
        <dbReference type="SAM" id="MobiDB-lite"/>
    </source>
</evidence>
<feature type="region of interest" description="Disordered" evidence="1">
    <location>
        <begin position="322"/>
        <end position="348"/>
    </location>
</feature>
<proteinExistence type="predicted"/>
<dbReference type="PANTHER" id="PTHR40465">
    <property type="entry name" value="CHROMOSOME 1, WHOLE GENOME SHOTGUN SEQUENCE"/>
    <property type="match status" value="1"/>
</dbReference>
<dbReference type="Pfam" id="PF20152">
    <property type="entry name" value="DUF6534"/>
    <property type="match status" value="1"/>
</dbReference>
<dbReference type="STRING" id="5353.A0A1Q3EJN4"/>
<comment type="caution">
    <text evidence="4">The sequence shown here is derived from an EMBL/GenBank/DDBJ whole genome shotgun (WGS) entry which is preliminary data.</text>
</comment>
<evidence type="ECO:0000256" key="2">
    <source>
        <dbReference type="SAM" id="Phobius"/>
    </source>
</evidence>
<feature type="transmembrane region" description="Helical" evidence="2">
    <location>
        <begin position="224"/>
        <end position="247"/>
    </location>
</feature>
<dbReference type="InterPro" id="IPR045339">
    <property type="entry name" value="DUF6534"/>
</dbReference>
<name>A0A1Q3EJN4_LENED</name>
<evidence type="ECO:0000259" key="3">
    <source>
        <dbReference type="Pfam" id="PF20152"/>
    </source>
</evidence>
<feature type="transmembrane region" description="Helical" evidence="2">
    <location>
        <begin position="78"/>
        <end position="98"/>
    </location>
</feature>
<evidence type="ECO:0000313" key="5">
    <source>
        <dbReference type="Proteomes" id="UP000188533"/>
    </source>
</evidence>
<keyword evidence="2" id="KW-1133">Transmembrane helix</keyword>
<dbReference type="EMBL" id="BDGU01000444">
    <property type="protein sequence ID" value="GAW07437.1"/>
    <property type="molecule type" value="Genomic_DNA"/>
</dbReference>
<evidence type="ECO:0000313" key="4">
    <source>
        <dbReference type="EMBL" id="GAW07437.1"/>
    </source>
</evidence>
<feature type="compositionally biased region" description="Polar residues" evidence="1">
    <location>
        <begin position="322"/>
        <end position="331"/>
    </location>
</feature>
<keyword evidence="2" id="KW-0812">Transmembrane</keyword>
<organism evidence="4 5">
    <name type="scientific">Lentinula edodes</name>
    <name type="common">Shiitake mushroom</name>
    <name type="synonym">Lentinus edodes</name>
    <dbReference type="NCBI Taxonomy" id="5353"/>
    <lineage>
        <taxon>Eukaryota</taxon>
        <taxon>Fungi</taxon>
        <taxon>Dikarya</taxon>
        <taxon>Basidiomycota</taxon>
        <taxon>Agaricomycotina</taxon>
        <taxon>Agaricomycetes</taxon>
        <taxon>Agaricomycetidae</taxon>
        <taxon>Agaricales</taxon>
        <taxon>Marasmiineae</taxon>
        <taxon>Omphalotaceae</taxon>
        <taxon>Lentinula</taxon>
    </lineage>
</organism>
<feature type="domain" description="DUF6534" evidence="3">
    <location>
        <begin position="231"/>
        <end position="317"/>
    </location>
</feature>
<dbReference type="Proteomes" id="UP000188533">
    <property type="component" value="Unassembled WGS sequence"/>
</dbReference>
<feature type="transmembrane region" description="Helical" evidence="2">
    <location>
        <begin position="268"/>
        <end position="288"/>
    </location>
</feature>
<feature type="transmembrane region" description="Helical" evidence="2">
    <location>
        <begin position="110"/>
        <end position="135"/>
    </location>
</feature>
<dbReference type="PANTHER" id="PTHR40465:SF1">
    <property type="entry name" value="DUF6534 DOMAIN-CONTAINING PROTEIN"/>
    <property type="match status" value="1"/>
</dbReference>
<reference evidence="4 5" key="2">
    <citation type="submission" date="2017-02" db="EMBL/GenBank/DDBJ databases">
        <title>A genome survey and senescence transcriptome analysis in Lentinula edodes.</title>
        <authorList>
            <person name="Sakamoto Y."/>
            <person name="Nakade K."/>
            <person name="Sato S."/>
            <person name="Yoshida Y."/>
            <person name="Miyazaki K."/>
            <person name="Natsume S."/>
            <person name="Konno N."/>
        </authorList>
    </citation>
    <scope>NUCLEOTIDE SEQUENCE [LARGE SCALE GENOMIC DNA]</scope>
    <source>
        <strain evidence="4 5">NBRC 111202</strain>
    </source>
</reference>
<dbReference type="AlphaFoldDB" id="A0A1Q3EJN4"/>
<gene>
    <name evidence="4" type="ORF">LENED_009427</name>
</gene>
<protein>
    <recommendedName>
        <fullName evidence="3">DUF6534 domain-containing protein</fullName>
    </recommendedName>
</protein>
<keyword evidence="2" id="KW-0472">Membrane</keyword>